<sequence length="258" mass="28160">MISLEETAQLFKQLHKPGQPLVLANVYDGISAREVAKSPTSKALATASYAIAQAHNTTDDDLDLETNLRACKTIADVAREFQKPLTVDLQDGYGDRLEEAVSRLVKMGVVGINLEDYDKTARELYSVETATARIRQALAAAAAQGLTNFVVNARCDGLLHGRDLSEVISRGKAYLAAGATTVFVWGRRSRTTSRQEVETLVEAFGGKLNVSLKASKDRLSIKQLAEIGVARISTGPLLQFMAMKYYGREARTLLRQAI</sequence>
<dbReference type="AlphaFoldDB" id="A0A0U1M2D0"/>
<protein>
    <recommendedName>
        <fullName evidence="3">Carboxyphosphonoenolpyruvate phosphonomutase-like protein</fullName>
    </recommendedName>
</protein>
<proteinExistence type="predicted"/>
<dbReference type="InterPro" id="IPR040442">
    <property type="entry name" value="Pyrv_kinase-like_dom_sf"/>
</dbReference>
<organism evidence="1 2">
    <name type="scientific">Talaromyces islandicus</name>
    <name type="common">Penicillium islandicum</name>
    <dbReference type="NCBI Taxonomy" id="28573"/>
    <lineage>
        <taxon>Eukaryota</taxon>
        <taxon>Fungi</taxon>
        <taxon>Dikarya</taxon>
        <taxon>Ascomycota</taxon>
        <taxon>Pezizomycotina</taxon>
        <taxon>Eurotiomycetes</taxon>
        <taxon>Eurotiomycetidae</taxon>
        <taxon>Eurotiales</taxon>
        <taxon>Trichocomaceae</taxon>
        <taxon>Talaromyces</taxon>
        <taxon>Talaromyces sect. Islandici</taxon>
    </lineage>
</organism>
<evidence type="ECO:0000313" key="2">
    <source>
        <dbReference type="Proteomes" id="UP000054383"/>
    </source>
</evidence>
<accession>A0A0U1M2D0</accession>
<dbReference type="PANTHER" id="PTHR42905:SF16">
    <property type="entry name" value="CARBOXYPHOSPHONOENOLPYRUVATE PHOSPHONOMUTASE-LIKE PROTEIN (AFU_ORTHOLOGUE AFUA_5G07230)"/>
    <property type="match status" value="1"/>
</dbReference>
<reference evidence="1 2" key="1">
    <citation type="submission" date="2015-04" db="EMBL/GenBank/DDBJ databases">
        <authorList>
            <person name="Syromyatnikov M.Y."/>
            <person name="Popov V.N."/>
        </authorList>
    </citation>
    <scope>NUCLEOTIDE SEQUENCE [LARGE SCALE GENOMIC DNA]</scope>
    <source>
        <strain evidence="1">WF-38-12</strain>
    </source>
</reference>
<dbReference type="Proteomes" id="UP000054383">
    <property type="component" value="Unassembled WGS sequence"/>
</dbReference>
<dbReference type="PANTHER" id="PTHR42905">
    <property type="entry name" value="PHOSPHOENOLPYRUVATE CARBOXYLASE"/>
    <property type="match status" value="1"/>
</dbReference>
<dbReference type="InterPro" id="IPR015813">
    <property type="entry name" value="Pyrv/PenolPyrv_kinase-like_dom"/>
</dbReference>
<dbReference type="OrthoDB" id="429143at2759"/>
<dbReference type="GO" id="GO:0003824">
    <property type="term" value="F:catalytic activity"/>
    <property type="evidence" value="ECO:0007669"/>
    <property type="project" value="InterPro"/>
</dbReference>
<dbReference type="SUPFAM" id="SSF51621">
    <property type="entry name" value="Phosphoenolpyruvate/pyruvate domain"/>
    <property type="match status" value="1"/>
</dbReference>
<evidence type="ECO:0000313" key="1">
    <source>
        <dbReference type="EMBL" id="CRG89738.1"/>
    </source>
</evidence>
<gene>
    <name evidence="1" type="ORF">PISL3812_06777</name>
</gene>
<dbReference type="Pfam" id="PF13714">
    <property type="entry name" value="PEP_mutase"/>
    <property type="match status" value="1"/>
</dbReference>
<name>A0A0U1M2D0_TALIS</name>
<dbReference type="EMBL" id="CVMT01000006">
    <property type="protein sequence ID" value="CRG89738.1"/>
    <property type="molecule type" value="Genomic_DNA"/>
</dbReference>
<evidence type="ECO:0008006" key="3">
    <source>
        <dbReference type="Google" id="ProtNLM"/>
    </source>
</evidence>
<dbReference type="OMA" id="PNAWDHA"/>
<dbReference type="Gene3D" id="3.20.20.60">
    <property type="entry name" value="Phosphoenolpyruvate-binding domains"/>
    <property type="match status" value="1"/>
</dbReference>
<dbReference type="InterPro" id="IPR039556">
    <property type="entry name" value="ICL/PEPM"/>
</dbReference>
<keyword evidence="2" id="KW-1185">Reference proteome</keyword>
<dbReference type="CDD" id="cd00377">
    <property type="entry name" value="ICL_PEPM"/>
    <property type="match status" value="1"/>
</dbReference>